<dbReference type="RefSeq" id="WP_012122323.1">
    <property type="nucleotide sequence ID" value="NC_009767.1"/>
</dbReference>
<proteinExistence type="predicted"/>
<evidence type="ECO:0000256" key="1">
    <source>
        <dbReference type="SAM" id="Coils"/>
    </source>
</evidence>
<dbReference type="AlphaFoldDB" id="A7NQQ4"/>
<dbReference type="EMBL" id="CP000804">
    <property type="protein sequence ID" value="ABU59900.1"/>
    <property type="molecule type" value="Genomic_DNA"/>
</dbReference>
<protein>
    <recommendedName>
        <fullName evidence="4">DUF4139 domain-containing protein</fullName>
    </recommendedName>
</protein>
<feature type="coiled-coil region" evidence="1">
    <location>
        <begin position="613"/>
        <end position="654"/>
    </location>
</feature>
<keyword evidence="1" id="KW-0175">Coiled coil</keyword>
<evidence type="ECO:0000313" key="2">
    <source>
        <dbReference type="EMBL" id="ABU59900.1"/>
    </source>
</evidence>
<keyword evidence="3" id="KW-1185">Reference proteome</keyword>
<name>A7NQQ4_ROSCS</name>
<accession>A7NQQ4</accession>
<gene>
    <name evidence="2" type="ordered locus">Rcas_3864</name>
</gene>
<sequence length="658" mass="74541">MPDLPIRRMLVYRHGVGYFERRGPITGTELRLTFPREAMDDILKSLIVLDLGEGQVLGVDIETPEDRAKQIERGSIHLSNTRSLLDLLRDLRGRNVRLQIEHERRHGDAADEVIEGAIIGIDLDEQEPLDKPLLSLYLSKQRNVRTIPVRRIAHLVILDDRAAADMAYFLRAAQSEEDRRSAIVRLSEGDHDMLVGYIAPAPSWRVSYRLLAEPKPDGNDSANGGGRSAGAQVAVLLQGWGLFDNQLDEDLESIELTLVAGMPVSFRYRLYEPHTPERPMVQDDVRTVAAPIEFQANRAIPSLMEVAPDLDEFALGEASALRMENLEQSIEAAGVGEERGALFQYRVVHPVSVARGRSAMVPIVSRRLDGRKELLYNGRKLPRHPVASLRMQNETGLTLERGPVTVVEHGDYAGEAVLPFTRAGAEMIIAYAVELGVTISEERHHQRTMAGLSIHKEYAVFEEWDVQQMRYRITSTLPDAVNIVIEQERLKGYDLFDTPAPDEEAHNVARWTVRCPSGVETVFMVNERCKRSRHEEVRKLDMHRLQSFLSDRYLDQATYRALERILSLYDQVAKRRATLQEIAQEQQKILARQQQIQANLGPLGREGSERALRERYVAQLNQLEDRLNDQLAREQETRKAIERLEQEAAQALAALSKP</sequence>
<reference evidence="2 3" key="1">
    <citation type="submission" date="2007-08" db="EMBL/GenBank/DDBJ databases">
        <title>Complete sequence of Roseiflexus castenholzii DSM 13941.</title>
        <authorList>
            <consortium name="US DOE Joint Genome Institute"/>
            <person name="Copeland A."/>
            <person name="Lucas S."/>
            <person name="Lapidus A."/>
            <person name="Barry K."/>
            <person name="Glavina del Rio T."/>
            <person name="Dalin E."/>
            <person name="Tice H."/>
            <person name="Pitluck S."/>
            <person name="Thompson L.S."/>
            <person name="Brettin T."/>
            <person name="Bruce D."/>
            <person name="Detter J.C."/>
            <person name="Han C."/>
            <person name="Tapia R."/>
            <person name="Schmutz J."/>
            <person name="Larimer F."/>
            <person name="Land M."/>
            <person name="Hauser L."/>
            <person name="Kyrpides N."/>
            <person name="Mikhailova N."/>
            <person name="Bryant D.A."/>
            <person name="Hanada S."/>
            <person name="Tsukatani Y."/>
            <person name="Richardson P."/>
        </authorList>
    </citation>
    <scope>NUCLEOTIDE SEQUENCE [LARGE SCALE GENOMIC DNA]</scope>
    <source>
        <strain evidence="3">DSM 13941 / HLO8</strain>
    </source>
</reference>
<dbReference type="OrthoDB" id="580912at2"/>
<dbReference type="KEGG" id="rca:Rcas_3864"/>
<organism evidence="2 3">
    <name type="scientific">Roseiflexus castenholzii (strain DSM 13941 / HLO8)</name>
    <dbReference type="NCBI Taxonomy" id="383372"/>
    <lineage>
        <taxon>Bacteria</taxon>
        <taxon>Bacillati</taxon>
        <taxon>Chloroflexota</taxon>
        <taxon>Chloroflexia</taxon>
        <taxon>Chloroflexales</taxon>
        <taxon>Roseiflexineae</taxon>
        <taxon>Roseiflexaceae</taxon>
        <taxon>Roseiflexus</taxon>
    </lineage>
</organism>
<dbReference type="HOGENOM" id="CLU_025153_0_0_0"/>
<dbReference type="eggNOG" id="COG5316">
    <property type="taxonomic scope" value="Bacteria"/>
</dbReference>
<evidence type="ECO:0000313" key="3">
    <source>
        <dbReference type="Proteomes" id="UP000000263"/>
    </source>
</evidence>
<evidence type="ECO:0008006" key="4">
    <source>
        <dbReference type="Google" id="ProtNLM"/>
    </source>
</evidence>
<dbReference type="Proteomes" id="UP000000263">
    <property type="component" value="Chromosome"/>
</dbReference>
<dbReference type="STRING" id="383372.Rcas_3864"/>